<dbReference type="KEGG" id="apra:G3A50_02495"/>
<accession>A0A6P1YJ27</accession>
<dbReference type="AlphaFoldDB" id="A0A6P1YJ27"/>
<keyword evidence="3" id="KW-1185">Reference proteome</keyword>
<dbReference type="RefSeq" id="WP_163073783.1">
    <property type="nucleotide sequence ID" value="NZ_CP048630.1"/>
</dbReference>
<protein>
    <submittedName>
        <fullName evidence="2">Beta-lactamase family protein</fullName>
    </submittedName>
</protein>
<evidence type="ECO:0000259" key="1">
    <source>
        <dbReference type="Pfam" id="PF00144"/>
    </source>
</evidence>
<dbReference type="InterPro" id="IPR050789">
    <property type="entry name" value="Diverse_Enzym_Activities"/>
</dbReference>
<dbReference type="Proteomes" id="UP000464751">
    <property type="component" value="Chromosome"/>
</dbReference>
<dbReference type="Pfam" id="PF00144">
    <property type="entry name" value="Beta-lactamase"/>
    <property type="match status" value="1"/>
</dbReference>
<dbReference type="EMBL" id="CP048630">
    <property type="protein sequence ID" value="QIB32696.1"/>
    <property type="molecule type" value="Genomic_DNA"/>
</dbReference>
<evidence type="ECO:0000313" key="3">
    <source>
        <dbReference type="Proteomes" id="UP000464751"/>
    </source>
</evidence>
<gene>
    <name evidence="2" type="ORF">G3A50_02495</name>
</gene>
<sequence length="392" mass="41425">MHALTPRPVSSSVQAMGARLDAAIAQAIAQQRIVGAVVLVSRDGEVVWRRAMGMADREMKRPMREDALFRLASVSKLFVSVAAMALVAQGRLSLDAPITTWLPAFRPLLPGGEPATITPRHLLSHTAGLSYGFLEPEDGPYHRAGVSDGMDRTGLSLDENLRRLASVPLLFAPGTDWIYSLSIDVLGAVVASAFGASLPDAVRALVTRPLGLGDTGFSVCDRARLAAAYADDQPSPRRMREPDRIPMLEGLADIVMDPARAFDADAFPSGGAGMIGTADDSLSLLETMRGGGGALLPPELAAEMARVQTGNLPVVGLPGWGYGLGFSILKDATEAGTPETPGTWRWGGAYGHSWFVDPTQKLSVVAFTNTALEGMSGGGRFPQEICRAVYGS</sequence>
<proteinExistence type="predicted"/>
<organism evidence="2 3">
    <name type="scientific">Ancylobacter pratisalsi</name>
    <dbReference type="NCBI Taxonomy" id="1745854"/>
    <lineage>
        <taxon>Bacteria</taxon>
        <taxon>Pseudomonadati</taxon>
        <taxon>Pseudomonadota</taxon>
        <taxon>Alphaproteobacteria</taxon>
        <taxon>Hyphomicrobiales</taxon>
        <taxon>Xanthobacteraceae</taxon>
        <taxon>Ancylobacter</taxon>
    </lineage>
</organism>
<feature type="domain" description="Beta-lactamase-related" evidence="1">
    <location>
        <begin position="20"/>
        <end position="374"/>
    </location>
</feature>
<evidence type="ECO:0000313" key="2">
    <source>
        <dbReference type="EMBL" id="QIB32696.1"/>
    </source>
</evidence>
<name>A0A6P1YJ27_9HYPH</name>
<dbReference type="PANTHER" id="PTHR43283">
    <property type="entry name" value="BETA-LACTAMASE-RELATED"/>
    <property type="match status" value="1"/>
</dbReference>
<dbReference type="PANTHER" id="PTHR43283:SF3">
    <property type="entry name" value="BETA-LACTAMASE FAMILY PROTEIN (AFU_ORTHOLOGUE AFUA_5G07500)"/>
    <property type="match status" value="1"/>
</dbReference>
<dbReference type="InterPro" id="IPR001466">
    <property type="entry name" value="Beta-lactam-related"/>
</dbReference>
<dbReference type="Gene3D" id="3.40.710.10">
    <property type="entry name" value="DD-peptidase/beta-lactamase superfamily"/>
    <property type="match status" value="1"/>
</dbReference>
<reference evidence="2 3" key="1">
    <citation type="submission" date="2020-02" db="EMBL/GenBank/DDBJ databases">
        <authorList>
            <person name="Li G."/>
        </authorList>
    </citation>
    <scope>NUCLEOTIDE SEQUENCE [LARGE SCALE GENOMIC DNA]</scope>
    <source>
        <strain evidence="2 3">DSM 102029</strain>
    </source>
</reference>
<dbReference type="InterPro" id="IPR012338">
    <property type="entry name" value="Beta-lactam/transpept-like"/>
</dbReference>
<dbReference type="SUPFAM" id="SSF56601">
    <property type="entry name" value="beta-lactamase/transpeptidase-like"/>
    <property type="match status" value="1"/>
</dbReference>